<accession>A0A7D9HA55</accession>
<dbReference type="PANTHER" id="PTHR46601:SF1">
    <property type="entry name" value="ADF-H DOMAIN-CONTAINING PROTEIN"/>
    <property type="match status" value="1"/>
</dbReference>
<organism evidence="1 2">
    <name type="scientific">Paramuricea clavata</name>
    <name type="common">Red gorgonian</name>
    <name type="synonym">Violescent sea-whip</name>
    <dbReference type="NCBI Taxonomy" id="317549"/>
    <lineage>
        <taxon>Eukaryota</taxon>
        <taxon>Metazoa</taxon>
        <taxon>Cnidaria</taxon>
        <taxon>Anthozoa</taxon>
        <taxon>Octocorallia</taxon>
        <taxon>Malacalcyonacea</taxon>
        <taxon>Plexauridae</taxon>
        <taxon>Paramuricea</taxon>
    </lineage>
</organism>
<keyword evidence="2" id="KW-1185">Reference proteome</keyword>
<dbReference type="AlphaFoldDB" id="A0A7D9HA55"/>
<dbReference type="Proteomes" id="UP001152795">
    <property type="component" value="Unassembled WGS sequence"/>
</dbReference>
<dbReference type="OrthoDB" id="5984406at2759"/>
<evidence type="ECO:0000313" key="2">
    <source>
        <dbReference type="Proteomes" id="UP001152795"/>
    </source>
</evidence>
<dbReference type="PANTHER" id="PTHR46601">
    <property type="entry name" value="ULP_PROTEASE DOMAIN-CONTAINING PROTEIN"/>
    <property type="match status" value="1"/>
</dbReference>
<protein>
    <submittedName>
        <fullName evidence="1">Uncharacterized protein</fullName>
    </submittedName>
</protein>
<evidence type="ECO:0000313" key="1">
    <source>
        <dbReference type="EMBL" id="CAB3979509.1"/>
    </source>
</evidence>
<dbReference type="EMBL" id="CACRXK020000204">
    <property type="protein sequence ID" value="CAB3979509.1"/>
    <property type="molecule type" value="Genomic_DNA"/>
</dbReference>
<proteinExistence type="predicted"/>
<reference evidence="1" key="1">
    <citation type="submission" date="2020-04" db="EMBL/GenBank/DDBJ databases">
        <authorList>
            <person name="Alioto T."/>
            <person name="Alioto T."/>
            <person name="Gomez Garrido J."/>
        </authorList>
    </citation>
    <scope>NUCLEOTIDE SEQUENCE</scope>
    <source>
        <strain evidence="1">A484AB</strain>
    </source>
</reference>
<comment type="caution">
    <text evidence="1">The sequence shown here is derived from an EMBL/GenBank/DDBJ whole genome shotgun (WGS) entry which is preliminary data.</text>
</comment>
<gene>
    <name evidence="1" type="ORF">PACLA_8A057337</name>
</gene>
<sequence>MASKLEPCSIGILLGSTEDCHKTTYAKKVGTNKLAALPVDDVELIVRRSGLKAENDSVICFYHEMVYLRKYEFLQKSCYDPFEMHPTMARKKSLCIIDIANADKINKLVVKDIKPGQKLCRKRSSHLGSINESCIEEDKEYKLEVELHNLAATFSSLGCTPVKTKFAQRDRAVYPKQKAQEVQMAITDEVARRLNVDSNELQTCQNRREHLQSVFLERSIEDDDELTFKQWMHTDGTRLITRQELTCDLLEEIVLQINALTSHSFIAKAQAAYLAQQNESLTRGTAVVLLDCAKNYLFVVQDAVQGDDNSQATLHPLVAYYRKEDGNLRTISFCVVSDCLKHDATAVYAFISIIIAHLKKLIPGLSLVRYFSDGAASQYKNCKNPFNSFSSGAN</sequence>
<name>A0A7D9HA55_PARCT</name>